<dbReference type="PANTHER" id="PTHR48111:SF40">
    <property type="entry name" value="PHOSPHATE REGULON TRANSCRIPTIONAL REGULATORY PROTEIN PHOB"/>
    <property type="match status" value="1"/>
</dbReference>
<evidence type="ECO:0000259" key="6">
    <source>
        <dbReference type="PROSITE" id="PS50110"/>
    </source>
</evidence>
<dbReference type="SUPFAM" id="SSF52172">
    <property type="entry name" value="CheY-like"/>
    <property type="match status" value="1"/>
</dbReference>
<dbReference type="InterPro" id="IPR011006">
    <property type="entry name" value="CheY-like_superfamily"/>
</dbReference>
<dbReference type="Gene3D" id="1.10.10.10">
    <property type="entry name" value="Winged helix-like DNA-binding domain superfamily/Winged helix DNA-binding domain"/>
    <property type="match status" value="1"/>
</dbReference>
<reference evidence="9" key="1">
    <citation type="journal article" date="2019" name="Int. J. Syst. Evol. Microbiol.">
        <title>The Global Catalogue of Microorganisms (GCM) 10K type strain sequencing project: providing services to taxonomists for standard genome sequencing and annotation.</title>
        <authorList>
            <consortium name="The Broad Institute Genomics Platform"/>
            <consortium name="The Broad Institute Genome Sequencing Center for Infectious Disease"/>
            <person name="Wu L."/>
            <person name="Ma J."/>
        </authorList>
    </citation>
    <scope>NUCLEOTIDE SEQUENCE [LARGE SCALE GENOMIC DNA]</scope>
    <source>
        <strain evidence="9">CGMCC 1.15297</strain>
    </source>
</reference>
<dbReference type="InterPro" id="IPR036388">
    <property type="entry name" value="WH-like_DNA-bd_sf"/>
</dbReference>
<dbReference type="SMART" id="SM00862">
    <property type="entry name" value="Trans_reg_C"/>
    <property type="match status" value="1"/>
</dbReference>
<evidence type="ECO:0000256" key="4">
    <source>
        <dbReference type="PROSITE-ProRule" id="PRU00169"/>
    </source>
</evidence>
<name>A0ABQ1F3I2_9SPHN</name>
<keyword evidence="9" id="KW-1185">Reference proteome</keyword>
<dbReference type="GO" id="GO:0003677">
    <property type="term" value="F:DNA binding"/>
    <property type="evidence" value="ECO:0007669"/>
    <property type="project" value="UniProtKB-KW"/>
</dbReference>
<comment type="caution">
    <text evidence="8">The sequence shown here is derived from an EMBL/GenBank/DDBJ whole genome shotgun (WGS) entry which is preliminary data.</text>
</comment>
<gene>
    <name evidence="8" type="primary">phoB</name>
    <name evidence="8" type="ORF">GCM10010923_03950</name>
</gene>
<protein>
    <submittedName>
        <fullName evidence="8">DNA-binding response regulator</fullName>
    </submittedName>
</protein>
<dbReference type="Proteomes" id="UP000603317">
    <property type="component" value="Unassembled WGS sequence"/>
</dbReference>
<keyword evidence="3 5" id="KW-0238">DNA-binding</keyword>
<dbReference type="PROSITE" id="PS50110">
    <property type="entry name" value="RESPONSE_REGULATORY"/>
    <property type="match status" value="1"/>
</dbReference>
<keyword evidence="2" id="KW-0902">Two-component regulatory system</keyword>
<proteinExistence type="predicted"/>
<dbReference type="CDD" id="cd00383">
    <property type="entry name" value="trans_reg_C"/>
    <property type="match status" value="1"/>
</dbReference>
<dbReference type="PROSITE" id="PS51755">
    <property type="entry name" value="OMPR_PHOB"/>
    <property type="match status" value="1"/>
</dbReference>
<organism evidence="8 9">
    <name type="scientific">Blastomonas marina</name>
    <dbReference type="NCBI Taxonomy" id="1867408"/>
    <lineage>
        <taxon>Bacteria</taxon>
        <taxon>Pseudomonadati</taxon>
        <taxon>Pseudomonadota</taxon>
        <taxon>Alphaproteobacteria</taxon>
        <taxon>Sphingomonadales</taxon>
        <taxon>Sphingomonadaceae</taxon>
        <taxon>Blastomonas</taxon>
    </lineage>
</organism>
<accession>A0ABQ1F3I2</accession>
<evidence type="ECO:0000256" key="1">
    <source>
        <dbReference type="ARBA" id="ARBA00022553"/>
    </source>
</evidence>
<dbReference type="InterPro" id="IPR001789">
    <property type="entry name" value="Sig_transdc_resp-reg_receiver"/>
</dbReference>
<dbReference type="RefSeq" id="WP_188641108.1">
    <property type="nucleotide sequence ID" value="NZ_BMID01000001.1"/>
</dbReference>
<dbReference type="InterPro" id="IPR001867">
    <property type="entry name" value="OmpR/PhoB-type_DNA-bd"/>
</dbReference>
<evidence type="ECO:0000313" key="8">
    <source>
        <dbReference type="EMBL" id="GFZ98922.1"/>
    </source>
</evidence>
<evidence type="ECO:0000259" key="7">
    <source>
        <dbReference type="PROSITE" id="PS51755"/>
    </source>
</evidence>
<dbReference type="Gene3D" id="3.40.50.2300">
    <property type="match status" value="1"/>
</dbReference>
<feature type="domain" description="OmpR/PhoB-type" evidence="7">
    <location>
        <begin position="122"/>
        <end position="220"/>
    </location>
</feature>
<dbReference type="InterPro" id="IPR016032">
    <property type="entry name" value="Sig_transdc_resp-reg_C-effctor"/>
</dbReference>
<feature type="domain" description="Response regulatory" evidence="6">
    <location>
        <begin position="1"/>
        <end position="113"/>
    </location>
</feature>
<evidence type="ECO:0000256" key="3">
    <source>
        <dbReference type="ARBA" id="ARBA00023125"/>
    </source>
</evidence>
<evidence type="ECO:0000256" key="2">
    <source>
        <dbReference type="ARBA" id="ARBA00023012"/>
    </source>
</evidence>
<dbReference type="PANTHER" id="PTHR48111">
    <property type="entry name" value="REGULATOR OF RPOS"/>
    <property type="match status" value="1"/>
</dbReference>
<dbReference type="Pfam" id="PF00486">
    <property type="entry name" value="Trans_reg_C"/>
    <property type="match status" value="1"/>
</dbReference>
<evidence type="ECO:0000313" key="9">
    <source>
        <dbReference type="Proteomes" id="UP000603317"/>
    </source>
</evidence>
<dbReference type="EMBL" id="BMID01000001">
    <property type="protein sequence ID" value="GFZ98922.1"/>
    <property type="molecule type" value="Genomic_DNA"/>
</dbReference>
<dbReference type="SUPFAM" id="SSF46894">
    <property type="entry name" value="C-terminal effector domain of the bipartite response regulators"/>
    <property type="match status" value="1"/>
</dbReference>
<evidence type="ECO:0000256" key="5">
    <source>
        <dbReference type="PROSITE-ProRule" id="PRU01091"/>
    </source>
</evidence>
<feature type="modified residue" description="4-aspartylphosphate" evidence="4">
    <location>
        <position position="46"/>
    </location>
</feature>
<feature type="DNA-binding region" description="OmpR/PhoB-type" evidence="5">
    <location>
        <begin position="122"/>
        <end position="220"/>
    </location>
</feature>
<sequence>MQIVDLLVTSPPSFAAAEAAPEGVELRIGRLDRVVPGDGPLWVALDWALEGESGVERCRALRADPRYARAHIVMLLRDDSVDQARQSLAAGANDVILGPLSPESLHRLLDETLPRQVRTEIGSRLQHGPLLVDTDAIQARWNGELLQLPLNEFRLLHFLGRNANRVMTRSELISGLGKDHHPVDERTVDVWVARLRRALKRAGAQDVIRTVRPLGYVLDLD</sequence>
<keyword evidence="1 4" id="KW-0597">Phosphoprotein</keyword>
<dbReference type="InterPro" id="IPR039420">
    <property type="entry name" value="WalR-like"/>
</dbReference>